<keyword evidence="3" id="KW-0489">Methyltransferase</keyword>
<dbReference type="KEGG" id="nbg:DV706_01990"/>
<dbReference type="Pfam" id="PF13649">
    <property type="entry name" value="Methyltransf_25"/>
    <property type="match status" value="1"/>
</dbReference>
<gene>
    <name evidence="3" type="ORF">DV706_01990</name>
</gene>
<evidence type="ECO:0000259" key="2">
    <source>
        <dbReference type="Pfam" id="PF13649"/>
    </source>
</evidence>
<evidence type="ECO:0000313" key="3">
    <source>
        <dbReference type="EMBL" id="QCC53359.1"/>
    </source>
</evidence>
<dbReference type="AlphaFoldDB" id="A0A4D6HHB1"/>
<keyword evidence="3" id="KW-0808">Transferase</keyword>
<dbReference type="InterPro" id="IPR041698">
    <property type="entry name" value="Methyltransf_25"/>
</dbReference>
<feature type="region of interest" description="Disordered" evidence="1">
    <location>
        <begin position="1"/>
        <end position="39"/>
    </location>
</feature>
<dbReference type="GO" id="GO:0008168">
    <property type="term" value="F:methyltransferase activity"/>
    <property type="evidence" value="ECO:0007669"/>
    <property type="project" value="UniProtKB-KW"/>
</dbReference>
<dbReference type="PANTHER" id="PTHR43591">
    <property type="entry name" value="METHYLTRANSFERASE"/>
    <property type="match status" value="1"/>
</dbReference>
<sequence>MTTEQPPATGSESPSSTSVDEATGETPPGPISRVSRSKEAARDWYDAISRWYDTFADPFEEPARAAGVDLLDARPGERVLDVGCGTGTALVALSDAVDPGGTAVGIDLAAGMCRVSRTALADAGLDHGVVVRGDAVTLPFEDDAFDAVFVSFVLELFDTPEMLAVLTEWQRVLAPGGRLCVVSLSRRGDGPATWLYESVRTLAPTYADCRPIYVRDTLREAGFRIDDTREETVWMFPVEIVRCRLES</sequence>
<dbReference type="Proteomes" id="UP000296822">
    <property type="component" value="Chromosome"/>
</dbReference>
<dbReference type="GO" id="GO:0032259">
    <property type="term" value="P:methylation"/>
    <property type="evidence" value="ECO:0007669"/>
    <property type="project" value="UniProtKB-KW"/>
</dbReference>
<dbReference type="PANTHER" id="PTHR43591:SF24">
    <property type="entry name" value="2-METHOXY-6-POLYPRENYL-1,4-BENZOQUINOL METHYLASE, MITOCHONDRIAL"/>
    <property type="match status" value="1"/>
</dbReference>
<dbReference type="SUPFAM" id="SSF53335">
    <property type="entry name" value="S-adenosyl-L-methionine-dependent methyltransferases"/>
    <property type="match status" value="1"/>
</dbReference>
<name>A0A4D6HHB1_9EURY</name>
<dbReference type="EMBL" id="CP031305">
    <property type="protein sequence ID" value="QCC53359.1"/>
    <property type="molecule type" value="Genomic_DNA"/>
</dbReference>
<dbReference type="CDD" id="cd02440">
    <property type="entry name" value="AdoMet_MTases"/>
    <property type="match status" value="1"/>
</dbReference>
<feature type="compositionally biased region" description="Polar residues" evidence="1">
    <location>
        <begin position="1"/>
        <end position="20"/>
    </location>
</feature>
<evidence type="ECO:0000256" key="1">
    <source>
        <dbReference type="SAM" id="MobiDB-lite"/>
    </source>
</evidence>
<dbReference type="GeneID" id="39849998"/>
<accession>A0A4D6HHB1</accession>
<dbReference type="Gene3D" id="3.40.50.150">
    <property type="entry name" value="Vaccinia Virus protein VP39"/>
    <property type="match status" value="1"/>
</dbReference>
<dbReference type="RefSeq" id="WP_006066831.1">
    <property type="nucleotide sequence ID" value="NZ_CP031305.1"/>
</dbReference>
<evidence type="ECO:0000313" key="4">
    <source>
        <dbReference type="Proteomes" id="UP000296822"/>
    </source>
</evidence>
<protein>
    <submittedName>
        <fullName evidence="3">Methyltransferase domain-containing protein</fullName>
    </submittedName>
</protein>
<proteinExistence type="predicted"/>
<dbReference type="InterPro" id="IPR029063">
    <property type="entry name" value="SAM-dependent_MTases_sf"/>
</dbReference>
<feature type="domain" description="Methyltransferase" evidence="2">
    <location>
        <begin position="79"/>
        <end position="177"/>
    </location>
</feature>
<reference evidence="3 4" key="1">
    <citation type="journal article" date="2019" name="Nat. Commun.">
        <title>A new type of DNA phosphorothioation-based antiviral system in archaea.</title>
        <authorList>
            <person name="Xiong L."/>
            <person name="Liu S."/>
            <person name="Chen S."/>
            <person name="Xiao Y."/>
            <person name="Zhu B."/>
            <person name="Gao Y."/>
            <person name="Zhang Y."/>
            <person name="Chen B."/>
            <person name="Luo J."/>
            <person name="Deng Z."/>
            <person name="Chen X."/>
            <person name="Wang L."/>
            <person name="Chen S."/>
        </authorList>
    </citation>
    <scope>NUCLEOTIDE SEQUENCE [LARGE SCALE GENOMIC DNA]</scope>
    <source>
        <strain evidence="3 4">JCM 10635</strain>
    </source>
</reference>
<organism evidence="3 4">
    <name type="scientific">Natronorubrum bangense</name>
    <dbReference type="NCBI Taxonomy" id="61858"/>
    <lineage>
        <taxon>Archaea</taxon>
        <taxon>Methanobacteriati</taxon>
        <taxon>Methanobacteriota</taxon>
        <taxon>Stenosarchaea group</taxon>
        <taxon>Halobacteria</taxon>
        <taxon>Halobacteriales</taxon>
        <taxon>Natrialbaceae</taxon>
        <taxon>Natronorubrum</taxon>
    </lineage>
</organism>